<feature type="transmembrane region" description="Helical" evidence="6">
    <location>
        <begin position="212"/>
        <end position="235"/>
    </location>
</feature>
<proteinExistence type="predicted"/>
<evidence type="ECO:0000256" key="6">
    <source>
        <dbReference type="SAM" id="Phobius"/>
    </source>
</evidence>
<feature type="transmembrane region" description="Helical" evidence="6">
    <location>
        <begin position="148"/>
        <end position="167"/>
    </location>
</feature>
<evidence type="ECO:0000256" key="3">
    <source>
        <dbReference type="ARBA" id="ARBA00022692"/>
    </source>
</evidence>
<dbReference type="InterPro" id="IPR050833">
    <property type="entry name" value="Poly_Biosynth_Transport"/>
</dbReference>
<accession>A0A7D7LZE1</accession>
<feature type="transmembrane region" description="Helical" evidence="6">
    <location>
        <begin position="445"/>
        <end position="469"/>
    </location>
</feature>
<evidence type="ECO:0000256" key="1">
    <source>
        <dbReference type="ARBA" id="ARBA00004651"/>
    </source>
</evidence>
<feature type="transmembrane region" description="Helical" evidence="6">
    <location>
        <begin position="378"/>
        <end position="401"/>
    </location>
</feature>
<dbReference type="KEGG" id="gji:H1R19_05340"/>
<name>A0A7D7LZE1_9ACTN</name>
<sequence>MARTRSWTVWTGAATMLTAQLSTVVGQFVYSAFTARVLSPTDFGEFAIALSLYGLLNLPVSSAVVSVILSERDLSDATVFRMRVFAACGGLFAALLLLVVSGRCYELFGSLGSAIYTQVFVIALFAGPICALEGALFRRESHARIDAAILITGYILSAGVAATVIYVTRDARGLALVPLISTAAGGLLSSICRDRRYSVVLRGASRTHLHGIGVMIQNLGFLVLSLLPTWSLGFVAGPEPVGQFSRAASITITVSATVLGALYRVIAPVYRTVDASRMRDAVGDMFLVAIPIIALPYITLAIVSPILIPIWLGPGWDPAIQLCAILSLGCIAQVLTGLVTNALEMLRNLSAVRVSIGSGLATMVAFLGALYFTHQPVWAAVAHSTSAWVGLFALLVFGRIGGKPIFANRYRQLVAQVIPVILVNGGGALVVYMASRALLSIDSSTLNGCVILLLVGTAGLFLMLIVLFTTPARKILAERGIVRLNMPRSA</sequence>
<keyword evidence="3 6" id="KW-0812">Transmembrane</keyword>
<keyword evidence="4 6" id="KW-1133">Transmembrane helix</keyword>
<protein>
    <submittedName>
        <fullName evidence="7">Oligosaccharide flippase family protein</fullName>
    </submittedName>
</protein>
<feature type="transmembrane region" description="Helical" evidence="6">
    <location>
        <begin position="351"/>
        <end position="372"/>
    </location>
</feature>
<feature type="transmembrane region" description="Helical" evidence="6">
    <location>
        <begin position="413"/>
        <end position="433"/>
    </location>
</feature>
<gene>
    <name evidence="7" type="ORF">H1R19_05340</name>
</gene>
<feature type="transmembrane region" description="Helical" evidence="6">
    <location>
        <begin position="173"/>
        <end position="191"/>
    </location>
</feature>
<comment type="subcellular location">
    <subcellularLocation>
        <location evidence="1">Cell membrane</location>
        <topology evidence="1">Multi-pass membrane protein</topology>
    </subcellularLocation>
</comment>
<dbReference type="Pfam" id="PF13440">
    <property type="entry name" value="Polysacc_synt_3"/>
    <property type="match status" value="1"/>
</dbReference>
<dbReference type="PANTHER" id="PTHR30250">
    <property type="entry name" value="PST FAMILY PREDICTED COLANIC ACID TRANSPORTER"/>
    <property type="match status" value="1"/>
</dbReference>
<keyword evidence="5 6" id="KW-0472">Membrane</keyword>
<evidence type="ECO:0000256" key="4">
    <source>
        <dbReference type="ARBA" id="ARBA00022989"/>
    </source>
</evidence>
<evidence type="ECO:0000313" key="8">
    <source>
        <dbReference type="Proteomes" id="UP000515663"/>
    </source>
</evidence>
<dbReference type="RefSeq" id="WP_219850759.1">
    <property type="nucleotide sequence ID" value="NZ_CP059491.1"/>
</dbReference>
<dbReference type="EMBL" id="CP059491">
    <property type="protein sequence ID" value="QMT02576.1"/>
    <property type="molecule type" value="Genomic_DNA"/>
</dbReference>
<dbReference type="Proteomes" id="UP000515663">
    <property type="component" value="Chromosome"/>
</dbReference>
<feature type="transmembrane region" description="Helical" evidence="6">
    <location>
        <begin position="82"/>
        <end position="102"/>
    </location>
</feature>
<feature type="transmembrane region" description="Helical" evidence="6">
    <location>
        <begin position="114"/>
        <end position="136"/>
    </location>
</feature>
<feature type="transmembrane region" description="Helical" evidence="6">
    <location>
        <begin position="286"/>
        <end position="312"/>
    </location>
</feature>
<organism evidence="7 8">
    <name type="scientific">Gordonia jinghuaiqii</name>
    <dbReference type="NCBI Taxonomy" id="2758710"/>
    <lineage>
        <taxon>Bacteria</taxon>
        <taxon>Bacillati</taxon>
        <taxon>Actinomycetota</taxon>
        <taxon>Actinomycetes</taxon>
        <taxon>Mycobacteriales</taxon>
        <taxon>Gordoniaceae</taxon>
        <taxon>Gordonia</taxon>
    </lineage>
</organism>
<reference evidence="8" key="1">
    <citation type="submission" date="2020-07" db="EMBL/GenBank/DDBJ databases">
        <title>novel species isolated from the respiratory tract of Marmot.</title>
        <authorList>
            <person name="Zhang G."/>
        </authorList>
    </citation>
    <scope>NUCLEOTIDE SEQUENCE [LARGE SCALE GENOMIC DNA]</scope>
    <source>
        <strain evidence="8">686</strain>
    </source>
</reference>
<dbReference type="PANTHER" id="PTHR30250:SF11">
    <property type="entry name" value="O-ANTIGEN TRANSPORTER-RELATED"/>
    <property type="match status" value="1"/>
</dbReference>
<feature type="transmembrane region" description="Helical" evidence="6">
    <location>
        <begin position="50"/>
        <end position="70"/>
    </location>
</feature>
<dbReference type="AlphaFoldDB" id="A0A7D7LZE1"/>
<evidence type="ECO:0000313" key="7">
    <source>
        <dbReference type="EMBL" id="QMT02576.1"/>
    </source>
</evidence>
<feature type="transmembrane region" description="Helical" evidence="6">
    <location>
        <begin position="318"/>
        <end position="339"/>
    </location>
</feature>
<keyword evidence="8" id="KW-1185">Reference proteome</keyword>
<keyword evidence="2" id="KW-1003">Cell membrane</keyword>
<dbReference type="GO" id="GO:0005886">
    <property type="term" value="C:plasma membrane"/>
    <property type="evidence" value="ECO:0007669"/>
    <property type="project" value="UniProtKB-SubCell"/>
</dbReference>
<feature type="transmembrane region" description="Helical" evidence="6">
    <location>
        <begin position="7"/>
        <end position="30"/>
    </location>
</feature>
<evidence type="ECO:0000256" key="5">
    <source>
        <dbReference type="ARBA" id="ARBA00023136"/>
    </source>
</evidence>
<feature type="transmembrane region" description="Helical" evidence="6">
    <location>
        <begin position="247"/>
        <end position="266"/>
    </location>
</feature>
<evidence type="ECO:0000256" key="2">
    <source>
        <dbReference type="ARBA" id="ARBA00022475"/>
    </source>
</evidence>